<dbReference type="EMBL" id="LT837803">
    <property type="protein sequence ID" value="SMB26778.1"/>
    <property type="molecule type" value="Genomic_DNA"/>
</dbReference>
<keyword evidence="3" id="KW-1185">Reference proteome</keyword>
<dbReference type="AlphaFoldDB" id="A0A7Z7HR57"/>
<evidence type="ECO:0000313" key="3">
    <source>
        <dbReference type="Proteomes" id="UP000242886"/>
    </source>
</evidence>
<dbReference type="Gene3D" id="3.40.50.720">
    <property type="entry name" value="NAD(P)-binding Rossmann-like Domain"/>
    <property type="match status" value="1"/>
</dbReference>
<evidence type="ECO:0000259" key="1">
    <source>
        <dbReference type="Pfam" id="PF01370"/>
    </source>
</evidence>
<sequence>MKILVVGGSSLTGAHAALHLSSLGHEVTLAARARPGVACLQGFPFVSIDYQDYQAADFQLERLRGYEGMLFAAGADPRRLPDGESEESFYTRANIEAIPRFFARARDAGVRRAVLIGSYYPQVVPEKIVTSIYVRSRHLSDAGARALNDERFTVCSLNAPFIVGHVPGLVVPHLRALVQYAAGRLPGMPLVAPAGGVNHISSLSLSEAIASAFERGEGGRAYLVGDENLSWKAYLEMFCAAVGNPQTLAVSGEAHPMFPDSILFAGRNAVIAYEPDMAPLRYRRQHIRETIVEVASAYL</sequence>
<dbReference type="InterPro" id="IPR001509">
    <property type="entry name" value="Epimerase_deHydtase"/>
</dbReference>
<dbReference type="Proteomes" id="UP000242886">
    <property type="component" value="Chromosome SDENCHOL"/>
</dbReference>
<evidence type="ECO:0000313" key="2">
    <source>
        <dbReference type="EMBL" id="SMB26778.1"/>
    </source>
</evidence>
<dbReference type="InterPro" id="IPR036291">
    <property type="entry name" value="NAD(P)-bd_dom_sf"/>
</dbReference>
<dbReference type="Pfam" id="PF01370">
    <property type="entry name" value="Epimerase"/>
    <property type="match status" value="1"/>
</dbReference>
<reference evidence="2" key="1">
    <citation type="submission" date="2017-03" db="EMBL/GenBank/DDBJ databases">
        <authorList>
            <consortium name="AG Boll"/>
        </authorList>
    </citation>
    <scope>NUCLEOTIDE SEQUENCE [LARGE SCALE GENOMIC DNA]</scope>
    <source>
        <strain evidence="2">Chol</strain>
    </source>
</reference>
<organism evidence="2 3">
    <name type="scientific">Sterolibacterium denitrificans</name>
    <dbReference type="NCBI Taxonomy" id="157592"/>
    <lineage>
        <taxon>Bacteria</taxon>
        <taxon>Pseudomonadati</taxon>
        <taxon>Pseudomonadota</taxon>
        <taxon>Betaproteobacteria</taxon>
        <taxon>Nitrosomonadales</taxon>
        <taxon>Sterolibacteriaceae</taxon>
        <taxon>Sterolibacterium</taxon>
    </lineage>
</organism>
<proteinExistence type="predicted"/>
<gene>
    <name evidence="2" type="ORF">SDENCHOL_20215</name>
</gene>
<protein>
    <recommendedName>
        <fullName evidence="1">NAD-dependent epimerase/dehydratase domain-containing protein</fullName>
    </recommendedName>
</protein>
<dbReference type="RefSeq" id="WP_154716745.1">
    <property type="nucleotide sequence ID" value="NZ_LT837803.1"/>
</dbReference>
<feature type="domain" description="NAD-dependent epimerase/dehydratase" evidence="1">
    <location>
        <begin position="3"/>
        <end position="164"/>
    </location>
</feature>
<name>A0A7Z7HR57_9PROT</name>
<accession>A0A7Z7HR57</accession>
<dbReference type="SUPFAM" id="SSF51735">
    <property type="entry name" value="NAD(P)-binding Rossmann-fold domains"/>
    <property type="match status" value="1"/>
</dbReference>